<gene>
    <name evidence="2" type="ORF">G647_07978</name>
</gene>
<evidence type="ECO:0000313" key="2">
    <source>
        <dbReference type="EMBL" id="ETI21631.1"/>
    </source>
</evidence>
<reference evidence="2 3" key="1">
    <citation type="submission" date="2013-03" db="EMBL/GenBank/DDBJ databases">
        <title>The Genome Sequence of Cladophialophora carrionii CBS 160.54.</title>
        <authorList>
            <consortium name="The Broad Institute Genomics Platform"/>
            <person name="Cuomo C."/>
            <person name="de Hoog S."/>
            <person name="Gorbushina A."/>
            <person name="Walker B."/>
            <person name="Young S.K."/>
            <person name="Zeng Q."/>
            <person name="Gargeya S."/>
            <person name="Fitzgerald M."/>
            <person name="Haas B."/>
            <person name="Abouelleil A."/>
            <person name="Allen A.W."/>
            <person name="Alvarado L."/>
            <person name="Arachchi H.M."/>
            <person name="Berlin A.M."/>
            <person name="Chapman S.B."/>
            <person name="Gainer-Dewar J."/>
            <person name="Goldberg J."/>
            <person name="Griggs A."/>
            <person name="Gujja S."/>
            <person name="Hansen M."/>
            <person name="Howarth C."/>
            <person name="Imamovic A."/>
            <person name="Ireland A."/>
            <person name="Larimer J."/>
            <person name="McCowan C."/>
            <person name="Murphy C."/>
            <person name="Pearson M."/>
            <person name="Poon T.W."/>
            <person name="Priest M."/>
            <person name="Roberts A."/>
            <person name="Saif S."/>
            <person name="Shea T."/>
            <person name="Sisk P."/>
            <person name="Sykes S."/>
            <person name="Wortman J."/>
            <person name="Nusbaum C."/>
            <person name="Birren B."/>
        </authorList>
    </citation>
    <scope>NUCLEOTIDE SEQUENCE [LARGE SCALE GENOMIC DNA]</scope>
    <source>
        <strain evidence="2 3">CBS 160.54</strain>
    </source>
</reference>
<dbReference type="VEuPathDB" id="FungiDB:G647_07978"/>
<proteinExistence type="predicted"/>
<dbReference type="HOGENOM" id="CLU_2621828_0_0_1"/>
<dbReference type="AlphaFoldDB" id="V9D4N9"/>
<evidence type="ECO:0000313" key="3">
    <source>
        <dbReference type="Proteomes" id="UP000030678"/>
    </source>
</evidence>
<sequence>MPVGEPNNIEKQQYPPYRYPRTEGHRCFSDRTICSIVLRVGTDHSPDADTRHPDAVHIVLRPKAVLDPPVHIRRDAAS</sequence>
<accession>V9D4N9</accession>
<protein>
    <submittedName>
        <fullName evidence="2">Uncharacterized protein</fullName>
    </submittedName>
</protein>
<name>V9D4N9_9EURO</name>
<dbReference type="GeneID" id="19986471"/>
<organism evidence="2 3">
    <name type="scientific">Cladophialophora carrionii CBS 160.54</name>
    <dbReference type="NCBI Taxonomy" id="1279043"/>
    <lineage>
        <taxon>Eukaryota</taxon>
        <taxon>Fungi</taxon>
        <taxon>Dikarya</taxon>
        <taxon>Ascomycota</taxon>
        <taxon>Pezizomycotina</taxon>
        <taxon>Eurotiomycetes</taxon>
        <taxon>Chaetothyriomycetidae</taxon>
        <taxon>Chaetothyriales</taxon>
        <taxon>Herpotrichiellaceae</taxon>
        <taxon>Cladophialophora</taxon>
    </lineage>
</organism>
<dbReference type="Proteomes" id="UP000030678">
    <property type="component" value="Unassembled WGS sequence"/>
</dbReference>
<dbReference type="RefSeq" id="XP_008730512.1">
    <property type="nucleotide sequence ID" value="XM_008732290.1"/>
</dbReference>
<dbReference type="EMBL" id="KB822707">
    <property type="protein sequence ID" value="ETI21631.1"/>
    <property type="molecule type" value="Genomic_DNA"/>
</dbReference>
<evidence type="ECO:0000256" key="1">
    <source>
        <dbReference type="SAM" id="MobiDB-lite"/>
    </source>
</evidence>
<feature type="region of interest" description="Disordered" evidence="1">
    <location>
        <begin position="1"/>
        <end position="22"/>
    </location>
</feature>